<dbReference type="EMBL" id="CSBK01003210">
    <property type="protein sequence ID" value="CPA70281.1"/>
    <property type="molecule type" value="Genomic_DNA"/>
</dbReference>
<dbReference type="Proteomes" id="UP000039021">
    <property type="component" value="Unassembled WGS sequence"/>
</dbReference>
<organism evidence="1 2">
    <name type="scientific">Mycobacterium tuberculosis</name>
    <dbReference type="NCBI Taxonomy" id="1773"/>
    <lineage>
        <taxon>Bacteria</taxon>
        <taxon>Bacillati</taxon>
        <taxon>Actinomycetota</taxon>
        <taxon>Actinomycetes</taxon>
        <taxon>Mycobacteriales</taxon>
        <taxon>Mycobacteriaceae</taxon>
        <taxon>Mycobacterium</taxon>
        <taxon>Mycobacterium tuberculosis complex</taxon>
    </lineage>
</organism>
<sequence length="44" mass="4634">MRVITRAEIEMGSLPRPWRSSVVSQCAATASGKPVSSMMPVASA</sequence>
<comment type="caution">
    <text evidence="1">The sequence shown here is derived from an EMBL/GenBank/DDBJ whole genome shotgun (WGS) entry which is preliminary data.</text>
</comment>
<protein>
    <submittedName>
        <fullName evidence="1">Uncharacterized protein</fullName>
    </submittedName>
</protein>
<gene>
    <name evidence="1" type="ORF">ERS007739_04776</name>
</gene>
<proteinExistence type="predicted"/>
<dbReference type="AlphaFoldDB" id="A0A916LG02"/>
<name>A0A916LG02_MYCTX</name>
<evidence type="ECO:0000313" key="2">
    <source>
        <dbReference type="Proteomes" id="UP000039021"/>
    </source>
</evidence>
<reference evidence="2" key="1">
    <citation type="submission" date="2015-03" db="EMBL/GenBank/DDBJ databases">
        <authorList>
            <consortium name="Pathogen Informatics"/>
        </authorList>
    </citation>
    <scope>NUCLEOTIDE SEQUENCE [LARGE SCALE GENOMIC DNA]</scope>
    <source>
        <strain evidence="2">N09902308</strain>
    </source>
</reference>
<accession>A0A916LG02</accession>
<evidence type="ECO:0000313" key="1">
    <source>
        <dbReference type="EMBL" id="CPA70281.1"/>
    </source>
</evidence>